<dbReference type="EMBL" id="AEQP01000003">
    <property type="protein sequence ID" value="EFV95498.1"/>
    <property type="molecule type" value="Genomic_DNA"/>
</dbReference>
<dbReference type="Proteomes" id="UP000011021">
    <property type="component" value="Unassembled WGS sequence"/>
</dbReference>
<dbReference type="InterPro" id="IPR038765">
    <property type="entry name" value="Papain-like_cys_pep_sf"/>
</dbReference>
<gene>
    <name evidence="7" type="ORF">HMPREF0551_0986</name>
</gene>
<evidence type="ECO:0000313" key="7">
    <source>
        <dbReference type="EMBL" id="EFV95498.1"/>
    </source>
</evidence>
<dbReference type="RefSeq" id="WP_005673186.1">
    <property type="nucleotide sequence ID" value="NZ_CP146288.1"/>
</dbReference>
<keyword evidence="5" id="KW-0812">Transmembrane</keyword>
<dbReference type="HOGENOM" id="CLU_016043_7_0_4"/>
<dbReference type="AlphaFoldDB" id="E7RW15"/>
<keyword evidence="5" id="KW-1133">Transmembrane helix</keyword>
<dbReference type="PROSITE" id="PS51935">
    <property type="entry name" value="NLPC_P60"/>
    <property type="match status" value="1"/>
</dbReference>
<comment type="caution">
    <text evidence="7">The sequence shown here is derived from an EMBL/GenBank/DDBJ whole genome shotgun (WGS) entry which is preliminary data.</text>
</comment>
<keyword evidence="5" id="KW-0472">Membrane</keyword>
<keyword evidence="2" id="KW-0645">Protease</keyword>
<feature type="transmembrane region" description="Helical" evidence="5">
    <location>
        <begin position="20"/>
        <end position="40"/>
    </location>
</feature>
<feature type="domain" description="NlpC/P60" evidence="6">
    <location>
        <begin position="49"/>
        <end position="173"/>
    </location>
</feature>
<dbReference type="GO" id="GO:0006508">
    <property type="term" value="P:proteolysis"/>
    <property type="evidence" value="ECO:0007669"/>
    <property type="project" value="UniProtKB-KW"/>
</dbReference>
<evidence type="ECO:0000256" key="4">
    <source>
        <dbReference type="ARBA" id="ARBA00022807"/>
    </source>
</evidence>
<accession>E7RW15</accession>
<sequence>MTSRTAPSPHHTGALARRTVLHSLATLMLGGGPLLLAACASHRAEPLPRRAANDVTKEALAQVGKPYRWGGSSPRHGFDCSGLVQHVYREALGIELPRTSREMGTRGTKVARADLAPGDLVFFQTGRHPNSHVGIYIGRGRFVHAPSSGSIVRVEAIDKRYWMKRFNGGRRPVKI</sequence>
<dbReference type="PANTHER" id="PTHR47053:SF1">
    <property type="entry name" value="MUREIN DD-ENDOPEPTIDASE MEPH-RELATED"/>
    <property type="match status" value="1"/>
</dbReference>
<proteinExistence type="inferred from homology"/>
<protein>
    <submittedName>
        <fullName evidence="7">NlpC/P60 family protein</fullName>
    </submittedName>
</protein>
<dbReference type="GO" id="GO:0008234">
    <property type="term" value="F:cysteine-type peptidase activity"/>
    <property type="evidence" value="ECO:0007669"/>
    <property type="project" value="UniProtKB-KW"/>
</dbReference>
<dbReference type="eggNOG" id="COG0791">
    <property type="taxonomic scope" value="Bacteria"/>
</dbReference>
<evidence type="ECO:0000313" key="8">
    <source>
        <dbReference type="Proteomes" id="UP000011021"/>
    </source>
</evidence>
<keyword evidence="4" id="KW-0788">Thiol protease</keyword>
<evidence type="ECO:0000259" key="6">
    <source>
        <dbReference type="PROSITE" id="PS51935"/>
    </source>
</evidence>
<evidence type="ECO:0000256" key="3">
    <source>
        <dbReference type="ARBA" id="ARBA00022801"/>
    </source>
</evidence>
<dbReference type="MEROPS" id="C40.006"/>
<dbReference type="InterPro" id="IPR051202">
    <property type="entry name" value="Peptidase_C40"/>
</dbReference>
<dbReference type="SUPFAM" id="SSF54001">
    <property type="entry name" value="Cysteine proteinases"/>
    <property type="match status" value="1"/>
</dbReference>
<evidence type="ECO:0000256" key="5">
    <source>
        <dbReference type="SAM" id="Phobius"/>
    </source>
</evidence>
<evidence type="ECO:0000256" key="2">
    <source>
        <dbReference type="ARBA" id="ARBA00022670"/>
    </source>
</evidence>
<evidence type="ECO:0000256" key="1">
    <source>
        <dbReference type="ARBA" id="ARBA00007074"/>
    </source>
</evidence>
<keyword evidence="8" id="KW-1185">Reference proteome</keyword>
<name>E7RW15_9BURK</name>
<organism evidence="7 8">
    <name type="scientific">Lautropia mirabilis ATCC 51599</name>
    <dbReference type="NCBI Taxonomy" id="887898"/>
    <lineage>
        <taxon>Bacteria</taxon>
        <taxon>Pseudomonadati</taxon>
        <taxon>Pseudomonadota</taxon>
        <taxon>Betaproteobacteria</taxon>
        <taxon>Burkholderiales</taxon>
        <taxon>Burkholderiaceae</taxon>
        <taxon>Lautropia</taxon>
    </lineage>
</organism>
<dbReference type="PANTHER" id="PTHR47053">
    <property type="entry name" value="MUREIN DD-ENDOPEPTIDASE MEPH-RELATED"/>
    <property type="match status" value="1"/>
</dbReference>
<dbReference type="Gene3D" id="3.90.1720.10">
    <property type="entry name" value="endopeptidase domain like (from Nostoc punctiforme)"/>
    <property type="match status" value="1"/>
</dbReference>
<dbReference type="Pfam" id="PF00877">
    <property type="entry name" value="NLPC_P60"/>
    <property type="match status" value="1"/>
</dbReference>
<comment type="similarity">
    <text evidence="1">Belongs to the peptidase C40 family.</text>
</comment>
<dbReference type="InterPro" id="IPR000064">
    <property type="entry name" value="NLP_P60_dom"/>
</dbReference>
<keyword evidence="3" id="KW-0378">Hydrolase</keyword>
<reference evidence="7 8" key="1">
    <citation type="submission" date="2010-12" db="EMBL/GenBank/DDBJ databases">
        <authorList>
            <person name="Muzny D."/>
            <person name="Qin X."/>
            <person name="Deng J."/>
            <person name="Jiang H."/>
            <person name="Liu Y."/>
            <person name="Qu J."/>
            <person name="Song X.-Z."/>
            <person name="Zhang L."/>
            <person name="Thornton R."/>
            <person name="Coyle M."/>
            <person name="Francisco L."/>
            <person name="Jackson L."/>
            <person name="Javaid M."/>
            <person name="Korchina V."/>
            <person name="Kovar C."/>
            <person name="Mata R."/>
            <person name="Mathew T."/>
            <person name="Ngo R."/>
            <person name="Nguyen L."/>
            <person name="Nguyen N."/>
            <person name="Okwuonu G."/>
            <person name="Ongeri F."/>
            <person name="Pham C."/>
            <person name="Simmons D."/>
            <person name="Wilczek-Boney K."/>
            <person name="Hale W."/>
            <person name="Jakkamsetti A."/>
            <person name="Pham P."/>
            <person name="Ruth R."/>
            <person name="San Lucas F."/>
            <person name="Warren J."/>
            <person name="Zhang J."/>
            <person name="Zhao Z."/>
            <person name="Zhou C."/>
            <person name="Zhu D."/>
            <person name="Lee S."/>
            <person name="Bess C."/>
            <person name="Blankenburg K."/>
            <person name="Forbes L."/>
            <person name="Fu Q."/>
            <person name="Gubbala S."/>
            <person name="Hirani K."/>
            <person name="Jayaseelan J.C."/>
            <person name="Lara F."/>
            <person name="Munidasa M."/>
            <person name="Palculict T."/>
            <person name="Patil S."/>
            <person name="Pu L.-L."/>
            <person name="Saada N."/>
            <person name="Tang L."/>
            <person name="Weissenberger G."/>
            <person name="Zhu Y."/>
            <person name="Hemphill L."/>
            <person name="Shang Y."/>
            <person name="Youmans B."/>
            <person name="Ayvaz T."/>
            <person name="Ross M."/>
            <person name="Santibanez J."/>
            <person name="Aqrawi P."/>
            <person name="Gross S."/>
            <person name="Joshi V."/>
            <person name="Fowler G."/>
            <person name="Nazareth L."/>
            <person name="Reid J."/>
            <person name="Worley K."/>
            <person name="Petrosino J."/>
            <person name="Highlander S."/>
            <person name="Gibbs R."/>
        </authorList>
    </citation>
    <scope>NUCLEOTIDE SEQUENCE [LARGE SCALE GENOMIC DNA]</scope>
    <source>
        <strain evidence="7 8">ATCC 51599</strain>
    </source>
</reference>
<dbReference type="STRING" id="887898.HMPREF0551_0986"/>